<dbReference type="EMBL" id="NIVC01002648">
    <property type="protein sequence ID" value="PAA56232.1"/>
    <property type="molecule type" value="Genomic_DNA"/>
</dbReference>
<feature type="domain" description="C3H1-type" evidence="4">
    <location>
        <begin position="882"/>
        <end position="908"/>
    </location>
</feature>
<dbReference type="GO" id="GO:0008270">
    <property type="term" value="F:zinc ion binding"/>
    <property type="evidence" value="ECO:0007669"/>
    <property type="project" value="UniProtKB-KW"/>
</dbReference>
<keyword evidence="2" id="KW-0863">Zinc-finger</keyword>
<feature type="region of interest" description="Disordered" evidence="3">
    <location>
        <begin position="795"/>
        <end position="886"/>
    </location>
</feature>
<keyword evidence="2" id="KW-0862">Zinc</keyword>
<sequence length="908" mass="97456">ATEQRLEYFKSLARDGLIDSNGGIRAADSVPKLYDRMLSANKLVAKAIMLNVIKYTDQADKMAALCKNGGWQLLNQWLAEARRDENRALEKLLLEVFHRLPVTLDMLRSNDSAKMVKQIAKAKNQAELSDLAASLVDKWMDQIKAELPPQPQQASLPASEKGTGPSEHKRKRLDSGGEEQQQQQQRRSTEKQSEKKQQQPRKIPSTARTAPSHFRDTNLLASDELTSSSPSSSSSSGAGAAASSSKFKSEAVEGPSAAKRKRPDTDLESIHASISVKPTPSDSPKSIPGSSNNQQQQQQQQQQKKRPAGELHLDSGFMDSLFSNGGHSGAGGGTEQQQQHAAGGSAKLVRKRKKDSGGNSNATTPTTPEPPAVPALQSTTAQPDSSSATSPKKPELAAAASSGNKKSGRRVSWAPAGELEQVSYFELDETERVNVNRQSVEEMSKQEHVRERELLNKARKEGLMDGAMDDSSSDLSSSNPAASHRLQLGRPPQWYRPRPISDLPPFAAESNSGRKSTERARQAKRQEAILQVIYFSREAVPPSPAEPDVEHADAEEPKIIPLEEVSKPASPPPTTSAATPQQQAKPEQQQKPKQEQPVASSAGTPSATVSASILPSPDSVAVAVAAAVSSTSSTSTAAPTSAALSSAASSAVTATSTLTTTAASTAASVASSVSDLLMTISRSSDGGLALKDEVADILKQVTRNLTTASAGVPNQPSPAVDTAASAAASTSATAAANQTPKEALWRLLRSRYPDLHLQRTEDLTVDRIRSLLEPLKEELAASGMFPQVLASLPACQQQQQQQQNLPHPQMLPQSSSLPPASAFSHPPPGVASYPSYRPPPQQPPQQHQRYPHPPPVLHRPPPTGPPRQRHHRPPGPPGQQQQAPRGVCRAWFSTGECRRTDCRFRHQM</sequence>
<dbReference type="Gene3D" id="1.20.930.10">
    <property type="entry name" value="Conserved domain common to transcription factors TFIIS, elongin A, CRSP70"/>
    <property type="match status" value="1"/>
</dbReference>
<dbReference type="InterPro" id="IPR035441">
    <property type="entry name" value="TFIIS/LEDGF_dom_sf"/>
</dbReference>
<feature type="compositionally biased region" description="Low complexity" evidence="3">
    <location>
        <begin position="227"/>
        <end position="245"/>
    </location>
</feature>
<dbReference type="PANTHER" id="PTHR46557">
    <property type="entry name" value="SERINE/THREONINE-PROTEIN PHOSPHATASE 1 REGULATORY SUBUNIT 10-RELATED"/>
    <property type="match status" value="1"/>
</dbReference>
<feature type="region of interest" description="Disordered" evidence="3">
    <location>
        <begin position="625"/>
        <end position="655"/>
    </location>
</feature>
<dbReference type="GO" id="GO:0008157">
    <property type="term" value="F:protein phosphatase 1 binding"/>
    <property type="evidence" value="ECO:0007669"/>
    <property type="project" value="TreeGrafter"/>
</dbReference>
<organism evidence="6 8">
    <name type="scientific">Macrostomum lignano</name>
    <dbReference type="NCBI Taxonomy" id="282301"/>
    <lineage>
        <taxon>Eukaryota</taxon>
        <taxon>Metazoa</taxon>
        <taxon>Spiralia</taxon>
        <taxon>Lophotrochozoa</taxon>
        <taxon>Platyhelminthes</taxon>
        <taxon>Rhabditophora</taxon>
        <taxon>Macrostomorpha</taxon>
        <taxon>Macrostomida</taxon>
        <taxon>Macrostomidae</taxon>
        <taxon>Macrostomum</taxon>
    </lineage>
</organism>
<dbReference type="InterPro" id="IPR000571">
    <property type="entry name" value="Znf_CCCH"/>
</dbReference>
<feature type="compositionally biased region" description="Basic and acidic residues" evidence="3">
    <location>
        <begin position="515"/>
        <end position="524"/>
    </location>
</feature>
<keyword evidence="2" id="KW-0479">Metal-binding</keyword>
<accession>A0A267E6C5</accession>
<keyword evidence="8" id="KW-1185">Reference proteome</keyword>
<dbReference type="InterPro" id="IPR017923">
    <property type="entry name" value="TFIIS_N"/>
</dbReference>
<dbReference type="PANTHER" id="PTHR46557:SF1">
    <property type="entry name" value="SERINE_THREONINE-PROTEIN PHOSPHATASE 1 REGULATORY SUBUNIT 10"/>
    <property type="match status" value="1"/>
</dbReference>
<comment type="subcellular location">
    <subcellularLocation>
        <location evidence="1">Nucleus</location>
    </subcellularLocation>
</comment>
<evidence type="ECO:0000256" key="2">
    <source>
        <dbReference type="PROSITE-ProRule" id="PRU00723"/>
    </source>
</evidence>
<feature type="compositionally biased region" description="Low complexity" evidence="3">
    <location>
        <begin position="575"/>
        <end position="587"/>
    </location>
</feature>
<dbReference type="SUPFAM" id="SSF47676">
    <property type="entry name" value="Conserved domain common to transcription factors TFIIS, elongin A, CRSP70"/>
    <property type="match status" value="1"/>
</dbReference>
<dbReference type="GO" id="GO:0072357">
    <property type="term" value="C:PTW/PP1 phosphatase complex"/>
    <property type="evidence" value="ECO:0007669"/>
    <property type="project" value="TreeGrafter"/>
</dbReference>
<evidence type="ECO:0000256" key="3">
    <source>
        <dbReference type="SAM" id="MobiDB-lite"/>
    </source>
</evidence>
<dbReference type="PROSITE" id="PS50103">
    <property type="entry name" value="ZF_C3H1"/>
    <property type="match status" value="1"/>
</dbReference>
<feature type="compositionally biased region" description="Low complexity" evidence="3">
    <location>
        <begin position="796"/>
        <end position="824"/>
    </location>
</feature>
<evidence type="ECO:0000256" key="1">
    <source>
        <dbReference type="PROSITE-ProRule" id="PRU00649"/>
    </source>
</evidence>
<dbReference type="GO" id="GO:0000785">
    <property type="term" value="C:chromatin"/>
    <property type="evidence" value="ECO:0007669"/>
    <property type="project" value="TreeGrafter"/>
</dbReference>
<dbReference type="AlphaFoldDB" id="A0A267E6C5"/>
<feature type="compositionally biased region" description="Polar residues" evidence="3">
    <location>
        <begin position="276"/>
        <end position="293"/>
    </location>
</feature>
<dbReference type="PROSITE" id="PS51319">
    <property type="entry name" value="TFIIS_N"/>
    <property type="match status" value="1"/>
</dbReference>
<feature type="region of interest" description="Disordered" evidence="3">
    <location>
        <begin position="147"/>
        <end position="524"/>
    </location>
</feature>
<reference evidence="6 8" key="1">
    <citation type="submission" date="2017-06" db="EMBL/GenBank/DDBJ databases">
        <title>A platform for efficient transgenesis in Macrostomum lignano, a flatworm model organism for stem cell research.</title>
        <authorList>
            <person name="Berezikov E."/>
        </authorList>
    </citation>
    <scope>NUCLEOTIDE SEQUENCE [LARGE SCALE GENOMIC DNA]</scope>
    <source>
        <strain evidence="6">DV1</strain>
        <tissue evidence="6">Whole organism</tissue>
    </source>
</reference>
<feature type="compositionally biased region" description="Polar residues" evidence="3">
    <location>
        <begin position="598"/>
        <end position="612"/>
    </location>
</feature>
<dbReference type="EMBL" id="NIVC01002453">
    <property type="protein sequence ID" value="PAA57708.1"/>
    <property type="molecule type" value="Genomic_DNA"/>
</dbReference>
<protein>
    <recommendedName>
        <fullName evidence="9">Serine/threonine-protein phosphatase 1 regulatory subunit 10</fullName>
    </recommendedName>
</protein>
<feature type="compositionally biased region" description="Basic and acidic residues" evidence="3">
    <location>
        <begin position="187"/>
        <end position="197"/>
    </location>
</feature>
<keyword evidence="1" id="KW-0539">Nucleus</keyword>
<dbReference type="Proteomes" id="UP000215902">
    <property type="component" value="Unassembled WGS sequence"/>
</dbReference>
<evidence type="ECO:0000313" key="6">
    <source>
        <dbReference type="EMBL" id="PAA56232.1"/>
    </source>
</evidence>
<comment type="caution">
    <text evidence="6">The sequence shown here is derived from an EMBL/GenBank/DDBJ whole genome shotgun (WGS) entry which is preliminary data.</text>
</comment>
<proteinExistence type="predicted"/>
<feature type="zinc finger region" description="C3H1-type" evidence="2">
    <location>
        <begin position="882"/>
        <end position="908"/>
    </location>
</feature>
<feature type="domain" description="TFIIS N-terminal" evidence="5">
    <location>
        <begin position="72"/>
        <end position="146"/>
    </location>
</feature>
<evidence type="ECO:0000259" key="4">
    <source>
        <dbReference type="PROSITE" id="PS50103"/>
    </source>
</evidence>
<evidence type="ECO:0008006" key="9">
    <source>
        <dbReference type="Google" id="ProtNLM"/>
    </source>
</evidence>
<dbReference type="STRING" id="282301.A0A267E6C5"/>
<feature type="compositionally biased region" description="Basic and acidic residues" evidence="3">
    <location>
        <begin position="430"/>
        <end position="463"/>
    </location>
</feature>
<feature type="compositionally biased region" description="Polar residues" evidence="3">
    <location>
        <begin position="376"/>
        <end position="390"/>
    </location>
</feature>
<evidence type="ECO:0000313" key="8">
    <source>
        <dbReference type="Proteomes" id="UP000215902"/>
    </source>
</evidence>
<feature type="region of interest" description="Disordered" evidence="3">
    <location>
        <begin position="539"/>
        <end position="612"/>
    </location>
</feature>
<dbReference type="GO" id="GO:0005634">
    <property type="term" value="C:nucleus"/>
    <property type="evidence" value="ECO:0007669"/>
    <property type="project" value="UniProtKB-SubCell"/>
</dbReference>
<dbReference type="Pfam" id="PF08711">
    <property type="entry name" value="Med26"/>
    <property type="match status" value="1"/>
</dbReference>
<name>A0A267E6C5_9PLAT</name>
<evidence type="ECO:0000313" key="7">
    <source>
        <dbReference type="EMBL" id="PAA57708.1"/>
    </source>
</evidence>
<evidence type="ECO:0000259" key="5">
    <source>
        <dbReference type="PROSITE" id="PS51319"/>
    </source>
</evidence>
<feature type="compositionally biased region" description="Pro residues" evidence="3">
    <location>
        <begin position="851"/>
        <end position="865"/>
    </location>
</feature>
<dbReference type="OrthoDB" id="2138378at2759"/>
<gene>
    <name evidence="7" type="ORF">BOX15_Mlig019482g2</name>
    <name evidence="6" type="ORF">BOX15_Mlig019482g3</name>
</gene>
<feature type="compositionally biased region" description="Basic and acidic residues" evidence="3">
    <location>
        <begin position="548"/>
        <end position="558"/>
    </location>
</feature>
<feature type="non-terminal residue" evidence="6">
    <location>
        <position position="1"/>
    </location>
</feature>